<dbReference type="InterPro" id="IPR051159">
    <property type="entry name" value="Hexapeptide_acetyltransf"/>
</dbReference>
<dbReference type="CDD" id="cd04647">
    <property type="entry name" value="LbH_MAT_like"/>
    <property type="match status" value="1"/>
</dbReference>
<dbReference type="AlphaFoldDB" id="A0A3A4NZY9"/>
<evidence type="ECO:0000256" key="2">
    <source>
        <dbReference type="ARBA" id="ARBA00022737"/>
    </source>
</evidence>
<dbReference type="Gene3D" id="2.160.10.10">
    <property type="entry name" value="Hexapeptide repeat proteins"/>
    <property type="match status" value="1"/>
</dbReference>
<dbReference type="Proteomes" id="UP000265882">
    <property type="component" value="Unassembled WGS sequence"/>
</dbReference>
<reference evidence="4 5" key="1">
    <citation type="journal article" date="2017" name="ISME J.">
        <title>Energy and carbon metabolisms in a deep terrestrial subsurface fluid microbial community.</title>
        <authorList>
            <person name="Momper L."/>
            <person name="Jungbluth S.P."/>
            <person name="Lee M.D."/>
            <person name="Amend J.P."/>
        </authorList>
    </citation>
    <scope>NUCLEOTIDE SEQUENCE [LARGE SCALE GENOMIC DNA]</scope>
    <source>
        <strain evidence="4">SURF_5</strain>
    </source>
</reference>
<dbReference type="SUPFAM" id="SSF51161">
    <property type="entry name" value="Trimeric LpxA-like enzymes"/>
    <property type="match status" value="1"/>
</dbReference>
<evidence type="ECO:0000313" key="5">
    <source>
        <dbReference type="Proteomes" id="UP000265882"/>
    </source>
</evidence>
<sequence length="169" mass="17834">MAKSHGSGAPDFSKLARLGKDVVFEAGVLIFHAENIEIGDNVYIGHGTMLKGYYKNKMEIGDGTWIGQQCFFHGAGGLRIGKNVGIGPAVKIITSYHDGNDKEKPIIHTPIRFAPVVIEDDADIGTGSVILPGVTIGRGAQVGAGAVVSQAVEPYTVVGGVPARLIRRR</sequence>
<dbReference type="Pfam" id="PF00132">
    <property type="entry name" value="Hexapep"/>
    <property type="match status" value="1"/>
</dbReference>
<evidence type="ECO:0000313" key="4">
    <source>
        <dbReference type="EMBL" id="RJP21314.1"/>
    </source>
</evidence>
<dbReference type="GO" id="GO:0016746">
    <property type="term" value="F:acyltransferase activity"/>
    <property type="evidence" value="ECO:0007669"/>
    <property type="project" value="UniProtKB-KW"/>
</dbReference>
<keyword evidence="3 4" id="KW-0012">Acyltransferase</keyword>
<evidence type="ECO:0000256" key="3">
    <source>
        <dbReference type="ARBA" id="ARBA00023315"/>
    </source>
</evidence>
<accession>A0A3A4NZY9</accession>
<dbReference type="PANTHER" id="PTHR23416:SF78">
    <property type="entry name" value="LIPOPOLYSACCHARIDE BIOSYNTHESIS O-ACETYL TRANSFERASE WBBJ-RELATED"/>
    <property type="match status" value="1"/>
</dbReference>
<dbReference type="InterPro" id="IPR011004">
    <property type="entry name" value="Trimer_LpxA-like_sf"/>
</dbReference>
<comment type="caution">
    <text evidence="4">The sequence shown here is derived from an EMBL/GenBank/DDBJ whole genome shotgun (WGS) entry which is preliminary data.</text>
</comment>
<dbReference type="InterPro" id="IPR018357">
    <property type="entry name" value="Hexapep_transf_CS"/>
</dbReference>
<dbReference type="EMBL" id="QZKU01000068">
    <property type="protein sequence ID" value="RJP21314.1"/>
    <property type="molecule type" value="Genomic_DNA"/>
</dbReference>
<dbReference type="PANTHER" id="PTHR23416">
    <property type="entry name" value="SIALIC ACID SYNTHASE-RELATED"/>
    <property type="match status" value="1"/>
</dbReference>
<name>A0A3A4NZY9_ABYX5</name>
<gene>
    <name evidence="4" type="ORF">C4520_09880</name>
</gene>
<dbReference type="InterPro" id="IPR001451">
    <property type="entry name" value="Hexapep"/>
</dbReference>
<keyword evidence="2" id="KW-0677">Repeat</keyword>
<dbReference type="PROSITE" id="PS00101">
    <property type="entry name" value="HEXAPEP_TRANSFERASES"/>
    <property type="match status" value="1"/>
</dbReference>
<keyword evidence="1 4" id="KW-0808">Transferase</keyword>
<evidence type="ECO:0000256" key="1">
    <source>
        <dbReference type="ARBA" id="ARBA00022679"/>
    </source>
</evidence>
<organism evidence="4 5">
    <name type="scientific">Abyssobacteria bacterium (strain SURF_5)</name>
    <dbReference type="NCBI Taxonomy" id="2093360"/>
    <lineage>
        <taxon>Bacteria</taxon>
        <taxon>Pseudomonadati</taxon>
        <taxon>Candidatus Hydrogenedentota</taxon>
        <taxon>Candidatus Abyssobacteria</taxon>
    </lineage>
</organism>
<protein>
    <submittedName>
        <fullName evidence="4">Acyltransferase</fullName>
    </submittedName>
</protein>
<proteinExistence type="predicted"/>